<evidence type="ECO:0000256" key="1">
    <source>
        <dbReference type="SAM" id="Phobius"/>
    </source>
</evidence>
<feature type="transmembrane region" description="Helical" evidence="1">
    <location>
        <begin position="108"/>
        <end position="130"/>
    </location>
</feature>
<dbReference type="PANTHER" id="PTHR10984">
    <property type="entry name" value="ENDOPLASMIC RETICULUM-GOLGI INTERMEDIATE COMPARTMENT PROTEIN"/>
    <property type="match status" value="1"/>
</dbReference>
<dbReference type="GO" id="GO:0030134">
    <property type="term" value="C:COPII-coated ER to Golgi transport vesicle"/>
    <property type="evidence" value="ECO:0007669"/>
    <property type="project" value="TreeGrafter"/>
</dbReference>
<accession>A0AAP0X1Y0</accession>
<keyword evidence="1" id="KW-0472">Membrane</keyword>
<name>A0AAP0X1Y0_LIQFO</name>
<evidence type="ECO:0000313" key="4">
    <source>
        <dbReference type="Proteomes" id="UP001415857"/>
    </source>
</evidence>
<evidence type="ECO:0000259" key="2">
    <source>
        <dbReference type="Pfam" id="PF07970"/>
    </source>
</evidence>
<keyword evidence="4" id="KW-1185">Reference proteome</keyword>
<evidence type="ECO:0000313" key="3">
    <source>
        <dbReference type="EMBL" id="KAK9286241.1"/>
    </source>
</evidence>
<dbReference type="PANTHER" id="PTHR10984:SF82">
    <property type="entry name" value="ENDOPLASMIC RETICULUM VESICLE TRANSPORTER PROTEIN"/>
    <property type="match status" value="1"/>
</dbReference>
<keyword evidence="1" id="KW-1133">Transmembrane helix</keyword>
<sequence>MYQYFIKVVPTIYTDIRGHTIQSNQFSVTEHFRSPEFGRPQYLPGVFFFYDLSPIKVTSKRNMLIFALHDKHLCYNWRYFHSCGNFGFIHIPWSKGDQKENGNWKIQLIIWLLCIYYSNILVGILCKIFGGSHEGGGLS</sequence>
<dbReference type="EMBL" id="JBBPBK010000004">
    <property type="protein sequence ID" value="KAK9286241.1"/>
    <property type="molecule type" value="Genomic_DNA"/>
</dbReference>
<dbReference type="InterPro" id="IPR012936">
    <property type="entry name" value="Erv_C"/>
</dbReference>
<organism evidence="3 4">
    <name type="scientific">Liquidambar formosana</name>
    <name type="common">Formosan gum</name>
    <dbReference type="NCBI Taxonomy" id="63359"/>
    <lineage>
        <taxon>Eukaryota</taxon>
        <taxon>Viridiplantae</taxon>
        <taxon>Streptophyta</taxon>
        <taxon>Embryophyta</taxon>
        <taxon>Tracheophyta</taxon>
        <taxon>Spermatophyta</taxon>
        <taxon>Magnoliopsida</taxon>
        <taxon>eudicotyledons</taxon>
        <taxon>Gunneridae</taxon>
        <taxon>Pentapetalae</taxon>
        <taxon>Saxifragales</taxon>
        <taxon>Altingiaceae</taxon>
        <taxon>Liquidambar</taxon>
    </lineage>
</organism>
<comment type="caution">
    <text evidence="3">The sequence shown here is derived from an EMBL/GenBank/DDBJ whole genome shotgun (WGS) entry which is preliminary data.</text>
</comment>
<dbReference type="GO" id="GO:0005783">
    <property type="term" value="C:endoplasmic reticulum"/>
    <property type="evidence" value="ECO:0007669"/>
    <property type="project" value="TreeGrafter"/>
</dbReference>
<keyword evidence="1" id="KW-0812">Transmembrane</keyword>
<dbReference type="InterPro" id="IPR045888">
    <property type="entry name" value="Erv"/>
</dbReference>
<dbReference type="AlphaFoldDB" id="A0AAP0X1Y0"/>
<proteinExistence type="predicted"/>
<protein>
    <recommendedName>
        <fullName evidence="2">Endoplasmic reticulum vesicle transporter C-terminal domain-containing protein</fullName>
    </recommendedName>
</protein>
<dbReference type="Proteomes" id="UP001415857">
    <property type="component" value="Unassembled WGS sequence"/>
</dbReference>
<feature type="domain" description="Endoplasmic reticulum vesicle transporter C-terminal" evidence="2">
    <location>
        <begin position="1"/>
        <end position="62"/>
    </location>
</feature>
<dbReference type="Pfam" id="PF07970">
    <property type="entry name" value="COPIIcoated_ERV"/>
    <property type="match status" value="1"/>
</dbReference>
<reference evidence="3 4" key="1">
    <citation type="journal article" date="2024" name="Plant J.">
        <title>Genome sequences and population genomics reveal climatic adaptation and genomic divergence between two closely related sweetgum species.</title>
        <authorList>
            <person name="Xu W.Q."/>
            <person name="Ren C.Q."/>
            <person name="Zhang X.Y."/>
            <person name="Comes H.P."/>
            <person name="Liu X.H."/>
            <person name="Li Y.G."/>
            <person name="Kettle C.J."/>
            <person name="Jalonen R."/>
            <person name="Gaisberger H."/>
            <person name="Ma Y.Z."/>
            <person name="Qiu Y.X."/>
        </authorList>
    </citation>
    <scope>NUCLEOTIDE SEQUENCE [LARGE SCALE GENOMIC DNA]</scope>
    <source>
        <strain evidence="3">Hangzhou</strain>
    </source>
</reference>
<gene>
    <name evidence="3" type="ORF">L1049_014627</name>
</gene>